<dbReference type="SMART" id="SM00450">
    <property type="entry name" value="RHOD"/>
    <property type="match status" value="1"/>
</dbReference>
<dbReference type="PANTHER" id="PTHR45431:SF3">
    <property type="entry name" value="RHODANESE-LIKE DOMAIN-CONTAINING PROTEIN 15, CHLOROPLASTIC"/>
    <property type="match status" value="1"/>
</dbReference>
<feature type="domain" description="Rhodanese" evidence="2">
    <location>
        <begin position="14"/>
        <end position="106"/>
    </location>
</feature>
<dbReference type="InterPro" id="IPR001763">
    <property type="entry name" value="Rhodanese-like_dom"/>
</dbReference>
<gene>
    <name evidence="3" type="primary">ygaP_1</name>
    <name evidence="3" type="ORF">SV7mr_00410</name>
</gene>
<evidence type="ECO:0000256" key="1">
    <source>
        <dbReference type="SAM" id="Phobius"/>
    </source>
</evidence>
<dbReference type="InterPro" id="IPR021309">
    <property type="entry name" value="YgaP-like_TM"/>
</dbReference>
<feature type="transmembrane region" description="Helical" evidence="1">
    <location>
        <begin position="141"/>
        <end position="166"/>
    </location>
</feature>
<keyword evidence="1" id="KW-1133">Transmembrane helix</keyword>
<dbReference type="Pfam" id="PF00581">
    <property type="entry name" value="Rhodanese"/>
    <property type="match status" value="1"/>
</dbReference>
<dbReference type="EMBL" id="CP036272">
    <property type="protein sequence ID" value="QDT57559.1"/>
    <property type="molecule type" value="Genomic_DNA"/>
</dbReference>
<keyword evidence="1" id="KW-0472">Membrane</keyword>
<dbReference type="CDD" id="cd00158">
    <property type="entry name" value="RHOD"/>
    <property type="match status" value="1"/>
</dbReference>
<evidence type="ECO:0000313" key="3">
    <source>
        <dbReference type="EMBL" id="QDT57559.1"/>
    </source>
</evidence>
<dbReference type="Gene3D" id="6.10.140.1340">
    <property type="match status" value="1"/>
</dbReference>
<dbReference type="InterPro" id="IPR052367">
    <property type="entry name" value="Thiosulfate_ST/Rhodanese-like"/>
</dbReference>
<name>A0A517SN59_9BACT</name>
<dbReference type="Gene3D" id="3.40.250.10">
    <property type="entry name" value="Rhodanese-like domain"/>
    <property type="match status" value="1"/>
</dbReference>
<dbReference type="PANTHER" id="PTHR45431">
    <property type="entry name" value="RHODANESE-LIKE DOMAIN-CONTAINING PROTEIN 15, CHLOROPLASTIC"/>
    <property type="match status" value="1"/>
</dbReference>
<dbReference type="RefSeq" id="WP_145268130.1">
    <property type="nucleotide sequence ID" value="NZ_CP036272.1"/>
</dbReference>
<dbReference type="AlphaFoldDB" id="A0A517SN59"/>
<dbReference type="Proteomes" id="UP000315003">
    <property type="component" value="Chromosome"/>
</dbReference>
<accession>A0A517SN59</accession>
<dbReference type="SUPFAM" id="SSF52821">
    <property type="entry name" value="Rhodanese/Cell cycle control phosphatase"/>
    <property type="match status" value="1"/>
</dbReference>
<dbReference type="InterPro" id="IPR036873">
    <property type="entry name" value="Rhodanese-like_dom_sf"/>
</dbReference>
<evidence type="ECO:0000313" key="4">
    <source>
        <dbReference type="Proteomes" id="UP000315003"/>
    </source>
</evidence>
<reference evidence="3 4" key="1">
    <citation type="submission" date="2019-02" db="EMBL/GenBank/DDBJ databases">
        <title>Deep-cultivation of Planctomycetes and their phenomic and genomic characterization uncovers novel biology.</title>
        <authorList>
            <person name="Wiegand S."/>
            <person name="Jogler M."/>
            <person name="Boedeker C."/>
            <person name="Pinto D."/>
            <person name="Vollmers J."/>
            <person name="Rivas-Marin E."/>
            <person name="Kohn T."/>
            <person name="Peeters S.H."/>
            <person name="Heuer A."/>
            <person name="Rast P."/>
            <person name="Oberbeckmann S."/>
            <person name="Bunk B."/>
            <person name="Jeske O."/>
            <person name="Meyerdierks A."/>
            <person name="Storesund J.E."/>
            <person name="Kallscheuer N."/>
            <person name="Luecker S."/>
            <person name="Lage O.M."/>
            <person name="Pohl T."/>
            <person name="Merkel B.J."/>
            <person name="Hornburger P."/>
            <person name="Mueller R.-W."/>
            <person name="Bruemmer F."/>
            <person name="Labrenz M."/>
            <person name="Spormann A.M."/>
            <person name="Op den Camp H."/>
            <person name="Overmann J."/>
            <person name="Amann R."/>
            <person name="Jetten M.S.M."/>
            <person name="Mascher T."/>
            <person name="Medema M.H."/>
            <person name="Devos D.P."/>
            <person name="Kaster A.-K."/>
            <person name="Ovreas L."/>
            <person name="Rohde M."/>
            <person name="Galperin M.Y."/>
            <person name="Jogler C."/>
        </authorList>
    </citation>
    <scope>NUCLEOTIDE SEQUENCE [LARGE SCALE GENOMIC DNA]</scope>
    <source>
        <strain evidence="3 4">SV_7m_r</strain>
    </source>
</reference>
<feature type="transmembrane region" description="Helical" evidence="1">
    <location>
        <begin position="117"/>
        <end position="135"/>
    </location>
</feature>
<dbReference type="Pfam" id="PF11127">
    <property type="entry name" value="YgaP-like_TM"/>
    <property type="match status" value="1"/>
</dbReference>
<dbReference type="OrthoDB" id="9800872at2"/>
<sequence length="172" mass="18112">MQTIHPQALAEKQRSETIDLVDVRTPAEFGEVHAVGAVNQPLDSIDPASVQAGRNGRAEEPLYLICKSGSRSAMAVKKFVSQGIENVVSVEGGTSAWDSAGLPVVRGKKAISLERQVRIAAGSLVVIGAALGFFVDPRWIGVSAFVGCGLVFAGVTDTCGMGMMLAKMPWNK</sequence>
<proteinExistence type="predicted"/>
<protein>
    <submittedName>
        <fullName evidence="3">Inner membrane protein YgaP</fullName>
    </submittedName>
</protein>
<keyword evidence="4" id="KW-1185">Reference proteome</keyword>
<dbReference type="PROSITE" id="PS50206">
    <property type="entry name" value="RHODANESE_3"/>
    <property type="match status" value="1"/>
</dbReference>
<evidence type="ECO:0000259" key="2">
    <source>
        <dbReference type="PROSITE" id="PS50206"/>
    </source>
</evidence>
<keyword evidence="1" id="KW-0812">Transmembrane</keyword>
<organism evidence="3 4">
    <name type="scientific">Stieleria bergensis</name>
    <dbReference type="NCBI Taxonomy" id="2528025"/>
    <lineage>
        <taxon>Bacteria</taxon>
        <taxon>Pseudomonadati</taxon>
        <taxon>Planctomycetota</taxon>
        <taxon>Planctomycetia</taxon>
        <taxon>Pirellulales</taxon>
        <taxon>Pirellulaceae</taxon>
        <taxon>Stieleria</taxon>
    </lineage>
</organism>